<evidence type="ECO:0000313" key="2">
    <source>
        <dbReference type="EMBL" id="KAF2880798.1"/>
    </source>
</evidence>
<feature type="compositionally biased region" description="Basic and acidic residues" evidence="1">
    <location>
        <begin position="115"/>
        <end position="124"/>
    </location>
</feature>
<dbReference type="CDD" id="cd09272">
    <property type="entry name" value="RNase_HI_RT_Ty1"/>
    <property type="match status" value="1"/>
</dbReference>
<evidence type="ECO:0008006" key="4">
    <source>
        <dbReference type="Google" id="ProtNLM"/>
    </source>
</evidence>
<feature type="region of interest" description="Disordered" evidence="1">
    <location>
        <begin position="62"/>
        <end position="124"/>
    </location>
</feature>
<dbReference type="EMBL" id="VTPC01090905">
    <property type="protein sequence ID" value="KAF2880798.1"/>
    <property type="molecule type" value="Genomic_DNA"/>
</dbReference>
<feature type="compositionally biased region" description="Basic and acidic residues" evidence="1">
    <location>
        <begin position="94"/>
        <end position="103"/>
    </location>
</feature>
<comment type="caution">
    <text evidence="2">The sequence shown here is derived from an EMBL/GenBank/DDBJ whole genome shotgun (WGS) entry which is preliminary data.</text>
</comment>
<reference evidence="2" key="1">
    <citation type="submission" date="2019-08" db="EMBL/GenBank/DDBJ databases">
        <title>The genome of the North American firefly Photinus pyralis.</title>
        <authorList>
            <consortium name="Photinus pyralis genome working group"/>
            <person name="Fallon T.R."/>
            <person name="Sander Lower S.E."/>
            <person name="Weng J.-K."/>
        </authorList>
    </citation>
    <scope>NUCLEOTIDE SEQUENCE</scope>
    <source>
        <strain evidence="2">TRF0915ILg1</strain>
        <tissue evidence="2">Whole body</tissue>
    </source>
</reference>
<name>A0A8K0G002_IGNLU</name>
<evidence type="ECO:0000256" key="1">
    <source>
        <dbReference type="SAM" id="MobiDB-lite"/>
    </source>
</evidence>
<sequence>MGNPKKADLKIADEAIQKKLRKKSLTRQPHNDSWDRFISNIEEDVHGQQTMAYKVMRTLNKNEEVTKKQLEDVEKESNDSETKKEEFSAEETSEIVKTEKPSIEESNNEDTSETTVRRSERTGKPKKFPDYYTYLVNIENESVTVEEASSSPEKEKWLTAINEEYKLLCENETWELKKDQNKRKIRKAFKIKGLEDLEECLEIKKKNDKKEKKLWIDQIEYIQGILKKFRMLDCNPISKPLDVNQKSAKDLGPKSKIEEVKHIPYRQAIGSLMYLCQATRLDISFAVGLLSRFNNCFGKAHWSALKRVFRYLMGTKDWKLEYLCDETNDLIGYSDADWANDSDDRKSITGYAYIFQNGLISWNSRVIELANTENCKQRTKHIDVRHHFIRENLEKKTIKLEQVGTKNMLADVFTKSLPTPAIKNLVKEMGMQIVFVLPEVLENKNKKYFFELKQQRCPCRWMRIRGNKLFSKGSETVQLFLRSTRGWNTLTEYLGSKKVLKNLSQTRWSARADAVGALHKGHKQIIEALMYIAEDTEQPRETRHEALSLSRKMRNLEFIILTVKCETPYWKE</sequence>
<evidence type="ECO:0000313" key="3">
    <source>
        <dbReference type="Proteomes" id="UP000801492"/>
    </source>
</evidence>
<dbReference type="PANTHER" id="PTHR11439:SF483">
    <property type="entry name" value="PEPTIDE SYNTHASE GLIP-LIKE, PUTATIVE (AFU_ORTHOLOGUE AFUA_3G12920)-RELATED"/>
    <property type="match status" value="1"/>
</dbReference>
<dbReference type="AlphaFoldDB" id="A0A8K0G002"/>
<accession>A0A8K0G002</accession>
<dbReference type="OrthoDB" id="437005at2759"/>
<dbReference type="Proteomes" id="UP000801492">
    <property type="component" value="Unassembled WGS sequence"/>
</dbReference>
<gene>
    <name evidence="2" type="ORF">ILUMI_25373</name>
</gene>
<feature type="compositionally biased region" description="Basic and acidic residues" evidence="1">
    <location>
        <begin position="62"/>
        <end position="87"/>
    </location>
</feature>
<keyword evidence="3" id="KW-1185">Reference proteome</keyword>
<protein>
    <recommendedName>
        <fullName evidence="4">Retrovirus-related Pol polyprotein from transposon TNT 1-94</fullName>
    </recommendedName>
</protein>
<dbReference type="PANTHER" id="PTHR11439">
    <property type="entry name" value="GAG-POL-RELATED RETROTRANSPOSON"/>
    <property type="match status" value="1"/>
</dbReference>
<organism evidence="2 3">
    <name type="scientific">Ignelater luminosus</name>
    <name type="common">Cucubano</name>
    <name type="synonym">Pyrophorus luminosus</name>
    <dbReference type="NCBI Taxonomy" id="2038154"/>
    <lineage>
        <taxon>Eukaryota</taxon>
        <taxon>Metazoa</taxon>
        <taxon>Ecdysozoa</taxon>
        <taxon>Arthropoda</taxon>
        <taxon>Hexapoda</taxon>
        <taxon>Insecta</taxon>
        <taxon>Pterygota</taxon>
        <taxon>Neoptera</taxon>
        <taxon>Endopterygota</taxon>
        <taxon>Coleoptera</taxon>
        <taxon>Polyphaga</taxon>
        <taxon>Elateriformia</taxon>
        <taxon>Elateroidea</taxon>
        <taxon>Elateridae</taxon>
        <taxon>Agrypninae</taxon>
        <taxon>Pyrophorini</taxon>
        <taxon>Ignelater</taxon>
    </lineage>
</organism>
<proteinExistence type="predicted"/>